<dbReference type="Gene3D" id="1.10.489.10">
    <property type="entry name" value="Chloroperoxidase-like"/>
    <property type="match status" value="1"/>
</dbReference>
<organism evidence="1 2">
    <name type="scientific">Tilletia horrida</name>
    <dbReference type="NCBI Taxonomy" id="155126"/>
    <lineage>
        <taxon>Eukaryota</taxon>
        <taxon>Fungi</taxon>
        <taxon>Dikarya</taxon>
        <taxon>Basidiomycota</taxon>
        <taxon>Ustilaginomycotina</taxon>
        <taxon>Exobasidiomycetes</taxon>
        <taxon>Tilletiales</taxon>
        <taxon>Tilletiaceae</taxon>
        <taxon>Tilletia</taxon>
    </lineage>
</organism>
<dbReference type="EMBL" id="JAPDMZ010000413">
    <property type="protein sequence ID" value="KAK0543006.1"/>
    <property type="molecule type" value="Genomic_DNA"/>
</dbReference>
<gene>
    <name evidence="1" type="ORF">OC846_006560</name>
</gene>
<dbReference type="Proteomes" id="UP001176517">
    <property type="component" value="Unassembled WGS sequence"/>
</dbReference>
<reference evidence="1" key="1">
    <citation type="journal article" date="2023" name="PhytoFront">
        <title>Draft Genome Resources of Seven Strains of Tilletia horrida, Causal Agent of Kernel Smut of Rice.</title>
        <authorList>
            <person name="Khanal S."/>
            <person name="Antony Babu S."/>
            <person name="Zhou X.G."/>
        </authorList>
    </citation>
    <scope>NUCLEOTIDE SEQUENCE</scope>
    <source>
        <strain evidence="1">TX6</strain>
    </source>
</reference>
<name>A0AAN6GNF9_9BASI</name>
<evidence type="ECO:0000313" key="2">
    <source>
        <dbReference type="Proteomes" id="UP001176517"/>
    </source>
</evidence>
<feature type="non-terminal residue" evidence="1">
    <location>
        <position position="1"/>
    </location>
</feature>
<dbReference type="InterPro" id="IPR036851">
    <property type="entry name" value="Chloroperoxidase-like_sf"/>
</dbReference>
<dbReference type="AlphaFoldDB" id="A0AAN6GNF9"/>
<sequence length="204" mass="22104">YLDEANLFPFFSYHRDSKGKLVYTPGHERFPKNWLKRPVDAPFGLADVVYNLLRSGVEEPRLLAVGGNAGKVNTFVGVEVADITDGLLNLQTLVDNPDALACFLYQATIQQLIPSQLKFLYTDITYALSVVGDLIGRPYKALADKYDPCNNVIASGTNPAYKKYPGSAIGKKNTNGLLGIVTGLLGGLLGVGSRRAMAARMHGL</sequence>
<dbReference type="GO" id="GO:0004601">
    <property type="term" value="F:peroxidase activity"/>
    <property type="evidence" value="ECO:0007669"/>
    <property type="project" value="InterPro"/>
</dbReference>
<evidence type="ECO:0000313" key="1">
    <source>
        <dbReference type="EMBL" id="KAK0543006.1"/>
    </source>
</evidence>
<accession>A0AAN6GNF9</accession>
<comment type="caution">
    <text evidence="1">The sequence shown here is derived from an EMBL/GenBank/DDBJ whole genome shotgun (WGS) entry which is preliminary data.</text>
</comment>
<keyword evidence="2" id="KW-1185">Reference proteome</keyword>
<protein>
    <submittedName>
        <fullName evidence="1">Uncharacterized protein</fullName>
    </submittedName>
</protein>
<proteinExistence type="predicted"/>